<dbReference type="PANTHER" id="PTHR43037:SF1">
    <property type="entry name" value="BLL1128 PROTEIN"/>
    <property type="match status" value="1"/>
</dbReference>
<feature type="chain" id="PRO_5021840736" evidence="3">
    <location>
        <begin position="28"/>
        <end position="799"/>
    </location>
</feature>
<sequence length="799" mass="87001" precursor="true">MIPTMHSIRACLLVGLLIGLQPHLAVAQPQPLSDTGLSNGSGSKTGQPLNLPTGFTQETFRDDQGEHRYLLFTPSDYTPDKKWPVVLFLHGAGEKGTDGILPIAAGLGTALSENPHQKFLAVFPQNENIRGRHLTSWLADTQESQRALKILEQVEAKFSVDASQRVLAGWSMGGYGAWSLAAANPNHWARVLAISGGEVEPPLSLSKLAESKVPVWAIHGNEDALIPFGHSVDLIEKLNAQGGNGTATIVEGVGHDVWRYAFANQKLMHWLADAKTSQPLEALQLDSLEPLPSRSPFYVEQFTQLEVLPDTISLRMGNDALEVVAQGISDVIPSTALSGKLDDIERQFSSGGETIEVKLSNIEFECNVVGSELKGISGGRFLTRFELNPLRLKIGSTSLKAGAVSASTGAFHIDLGHRRPVLLEVEIQPNVNGSGLELTPLRQRFSIADNNWHITPPTEVTVHGGDYTKANIVTGVVGGLYLQKAQIEKAVLGVVPSLMKVVEEGLKSRETPRLARLLWPLPVLVPDMSIAPSQVRTDKNGLSLVFDMQVRTGLGVHTQDESTSPVQPFAVADLSSSRKLNFGLALSAINTLGDFAIQDGLAYVNVQDLPSQQLADLAEPDVLHRLFPDDVKVDDTDWNVGLRLIKSFKIQAVPQENRPDELLIEIEVPHARLEAARQNTQEGLNIDFSLKQQIQLTTLKTDGIPSALIITWLPNPEVKAQRQNMNRTAQYDEFETTFKTAWTEWTQSQSGAERPIPQMKFGSSALTLESFLIQNQIAELTFGPISGVKSGESSAVASE</sequence>
<protein>
    <submittedName>
        <fullName evidence="4">Endo-1,4-beta-xylanase Z</fullName>
        <ecNumber evidence="4">3.2.1.8</ecNumber>
    </submittedName>
</protein>
<feature type="region of interest" description="Disordered" evidence="2">
    <location>
        <begin position="31"/>
        <end position="52"/>
    </location>
</feature>
<organism evidence="4 5">
    <name type="scientific">Thalassoglobus polymorphus</name>
    <dbReference type="NCBI Taxonomy" id="2527994"/>
    <lineage>
        <taxon>Bacteria</taxon>
        <taxon>Pseudomonadati</taxon>
        <taxon>Planctomycetota</taxon>
        <taxon>Planctomycetia</taxon>
        <taxon>Planctomycetales</taxon>
        <taxon>Planctomycetaceae</taxon>
        <taxon>Thalassoglobus</taxon>
    </lineage>
</organism>
<dbReference type="AlphaFoldDB" id="A0A517QQE2"/>
<accession>A0A517QQE2</accession>
<evidence type="ECO:0000256" key="1">
    <source>
        <dbReference type="ARBA" id="ARBA00022729"/>
    </source>
</evidence>
<evidence type="ECO:0000313" key="5">
    <source>
        <dbReference type="Proteomes" id="UP000315724"/>
    </source>
</evidence>
<keyword evidence="4" id="KW-0378">Hydrolase</keyword>
<feature type="signal peptide" evidence="3">
    <location>
        <begin position="1"/>
        <end position="27"/>
    </location>
</feature>
<evidence type="ECO:0000313" key="4">
    <source>
        <dbReference type="EMBL" id="QDT33852.1"/>
    </source>
</evidence>
<keyword evidence="4" id="KW-0624">Polysaccharide degradation</keyword>
<keyword evidence="1 3" id="KW-0732">Signal</keyword>
<name>A0A517QQE2_9PLAN</name>
<reference evidence="4 5" key="1">
    <citation type="submission" date="2019-02" db="EMBL/GenBank/DDBJ databases">
        <title>Deep-cultivation of Planctomycetes and their phenomic and genomic characterization uncovers novel biology.</title>
        <authorList>
            <person name="Wiegand S."/>
            <person name="Jogler M."/>
            <person name="Boedeker C."/>
            <person name="Pinto D."/>
            <person name="Vollmers J."/>
            <person name="Rivas-Marin E."/>
            <person name="Kohn T."/>
            <person name="Peeters S.H."/>
            <person name="Heuer A."/>
            <person name="Rast P."/>
            <person name="Oberbeckmann S."/>
            <person name="Bunk B."/>
            <person name="Jeske O."/>
            <person name="Meyerdierks A."/>
            <person name="Storesund J.E."/>
            <person name="Kallscheuer N."/>
            <person name="Luecker S."/>
            <person name="Lage O.M."/>
            <person name="Pohl T."/>
            <person name="Merkel B.J."/>
            <person name="Hornburger P."/>
            <person name="Mueller R.-W."/>
            <person name="Bruemmer F."/>
            <person name="Labrenz M."/>
            <person name="Spormann A.M."/>
            <person name="Op den Camp H."/>
            <person name="Overmann J."/>
            <person name="Amann R."/>
            <person name="Jetten M.S.M."/>
            <person name="Mascher T."/>
            <person name="Medema M.H."/>
            <person name="Devos D.P."/>
            <person name="Kaster A.-K."/>
            <person name="Ovreas L."/>
            <person name="Rohde M."/>
            <person name="Galperin M.Y."/>
            <person name="Jogler C."/>
        </authorList>
    </citation>
    <scope>NUCLEOTIDE SEQUENCE [LARGE SCALE GENOMIC DNA]</scope>
    <source>
        <strain evidence="4 5">Mal48</strain>
    </source>
</reference>
<dbReference type="InterPro" id="IPR050955">
    <property type="entry name" value="Plant_Biomass_Hydrol_Est"/>
</dbReference>
<dbReference type="OrthoDB" id="9764953at2"/>
<dbReference type="SUPFAM" id="SSF53474">
    <property type="entry name" value="alpha/beta-Hydrolases"/>
    <property type="match status" value="1"/>
</dbReference>
<dbReference type="Gene3D" id="3.40.50.1820">
    <property type="entry name" value="alpha/beta hydrolase"/>
    <property type="match status" value="1"/>
</dbReference>
<dbReference type="EMBL" id="CP036267">
    <property type="protein sequence ID" value="QDT33852.1"/>
    <property type="molecule type" value="Genomic_DNA"/>
</dbReference>
<keyword evidence="4" id="KW-0326">Glycosidase</keyword>
<proteinExistence type="predicted"/>
<dbReference type="Proteomes" id="UP000315724">
    <property type="component" value="Chromosome"/>
</dbReference>
<dbReference type="KEGG" id="tpol:Mal48_31080"/>
<dbReference type="InterPro" id="IPR000801">
    <property type="entry name" value="Esterase-like"/>
</dbReference>
<dbReference type="GO" id="GO:0045493">
    <property type="term" value="P:xylan catabolic process"/>
    <property type="evidence" value="ECO:0007669"/>
    <property type="project" value="UniProtKB-KW"/>
</dbReference>
<dbReference type="GO" id="GO:0031176">
    <property type="term" value="F:endo-1,4-beta-xylanase activity"/>
    <property type="evidence" value="ECO:0007669"/>
    <property type="project" value="UniProtKB-EC"/>
</dbReference>
<dbReference type="InterPro" id="IPR029058">
    <property type="entry name" value="AB_hydrolase_fold"/>
</dbReference>
<evidence type="ECO:0000256" key="3">
    <source>
        <dbReference type="SAM" id="SignalP"/>
    </source>
</evidence>
<keyword evidence="5" id="KW-1185">Reference proteome</keyword>
<keyword evidence="4" id="KW-0119">Carbohydrate metabolism</keyword>
<keyword evidence="4" id="KW-0858">Xylan degradation</keyword>
<dbReference type="PANTHER" id="PTHR43037">
    <property type="entry name" value="UNNAMED PRODUCT-RELATED"/>
    <property type="match status" value="1"/>
</dbReference>
<evidence type="ECO:0000256" key="2">
    <source>
        <dbReference type="SAM" id="MobiDB-lite"/>
    </source>
</evidence>
<dbReference type="EC" id="3.2.1.8" evidence="4"/>
<gene>
    <name evidence="4" type="primary">xynZ_3</name>
    <name evidence="4" type="ORF">Mal48_31080</name>
</gene>
<dbReference type="Pfam" id="PF00756">
    <property type="entry name" value="Esterase"/>
    <property type="match status" value="1"/>
</dbReference>